<name>W7AEV8_9APIC</name>
<evidence type="ECO:0000313" key="3">
    <source>
        <dbReference type="Proteomes" id="UP000030640"/>
    </source>
</evidence>
<protein>
    <submittedName>
        <fullName evidence="2">Uncharacterized protein</fullName>
    </submittedName>
</protein>
<dbReference type="EMBL" id="KI965662">
    <property type="protein sequence ID" value="EUD63801.1"/>
    <property type="molecule type" value="Genomic_DNA"/>
</dbReference>
<accession>W7AEV8</accession>
<evidence type="ECO:0000313" key="2">
    <source>
        <dbReference type="EMBL" id="EUD63801.1"/>
    </source>
</evidence>
<evidence type="ECO:0000256" key="1">
    <source>
        <dbReference type="SAM" id="MobiDB-lite"/>
    </source>
</evidence>
<dbReference type="AlphaFoldDB" id="W7AEV8"/>
<gene>
    <name evidence="2" type="ORF">C922_05819</name>
</gene>
<feature type="compositionally biased region" description="Basic and acidic residues" evidence="1">
    <location>
        <begin position="37"/>
        <end position="61"/>
    </location>
</feature>
<feature type="compositionally biased region" description="Polar residues" evidence="1">
    <location>
        <begin position="1"/>
        <end position="18"/>
    </location>
</feature>
<keyword evidence="3" id="KW-1185">Reference proteome</keyword>
<proteinExistence type="predicted"/>
<reference evidence="2 3" key="1">
    <citation type="submission" date="2013-02" db="EMBL/GenBank/DDBJ databases">
        <title>The Genome Sequence of Plasmodium inui San Antonio 1.</title>
        <authorList>
            <consortium name="The Broad Institute Genome Sequencing Platform"/>
            <consortium name="The Broad Institute Genome Sequencing Center for Infectious Disease"/>
            <person name="Neafsey D."/>
            <person name="Cheeseman I."/>
            <person name="Volkman S."/>
            <person name="Adams J."/>
            <person name="Walker B."/>
            <person name="Young S.K."/>
            <person name="Zeng Q."/>
            <person name="Gargeya S."/>
            <person name="Fitzgerald M."/>
            <person name="Haas B."/>
            <person name="Abouelleil A."/>
            <person name="Alvarado L."/>
            <person name="Arachchi H.M."/>
            <person name="Berlin A.M."/>
            <person name="Chapman S.B."/>
            <person name="Dewar J."/>
            <person name="Goldberg J."/>
            <person name="Griggs A."/>
            <person name="Gujja S."/>
            <person name="Hansen M."/>
            <person name="Howarth C."/>
            <person name="Imamovic A."/>
            <person name="Larimer J."/>
            <person name="McCowan C."/>
            <person name="Murphy C."/>
            <person name="Neiman D."/>
            <person name="Pearson M."/>
            <person name="Priest M."/>
            <person name="Roberts A."/>
            <person name="Saif S."/>
            <person name="Shea T."/>
            <person name="Sisk P."/>
            <person name="Sykes S."/>
            <person name="Wortman J."/>
            <person name="Nusbaum C."/>
            <person name="Birren B."/>
        </authorList>
    </citation>
    <scope>NUCLEOTIDE SEQUENCE [LARGE SCALE GENOMIC DNA]</scope>
    <source>
        <strain evidence="2 3">San Antonio 1</strain>
    </source>
</reference>
<dbReference type="Proteomes" id="UP000030640">
    <property type="component" value="Unassembled WGS sequence"/>
</dbReference>
<feature type="region of interest" description="Disordered" evidence="1">
    <location>
        <begin position="1"/>
        <end position="89"/>
    </location>
</feature>
<organism evidence="2 3">
    <name type="scientific">Plasmodium inui San Antonio 1</name>
    <dbReference type="NCBI Taxonomy" id="1237626"/>
    <lineage>
        <taxon>Eukaryota</taxon>
        <taxon>Sar</taxon>
        <taxon>Alveolata</taxon>
        <taxon>Apicomplexa</taxon>
        <taxon>Aconoidasida</taxon>
        <taxon>Haemosporida</taxon>
        <taxon>Plasmodiidae</taxon>
        <taxon>Plasmodium</taxon>
        <taxon>Plasmodium (Plasmodium)</taxon>
    </lineage>
</organism>
<dbReference type="RefSeq" id="XP_008819612.1">
    <property type="nucleotide sequence ID" value="XM_008821390.1"/>
</dbReference>
<dbReference type="VEuPathDB" id="PlasmoDB:C922_05819"/>
<sequence length="89" mass="10024">MTNRNLNGQEHPSSTTGQVLIGRRDRGPVGTVKWKSIPKERTSIKEKQKESKPCRGSDRKHQPASPLKGPRQYPTEVKAKEANPPRLNQ</sequence>
<dbReference type="GeneID" id="20041093"/>